<evidence type="ECO:0008006" key="12">
    <source>
        <dbReference type="Google" id="ProtNLM"/>
    </source>
</evidence>
<dbReference type="GO" id="GO:0016705">
    <property type="term" value="F:oxidoreductase activity, acting on paired donors, with incorporation or reduction of molecular oxygen"/>
    <property type="evidence" value="ECO:0007669"/>
    <property type="project" value="InterPro"/>
</dbReference>
<dbReference type="GO" id="GO:0004497">
    <property type="term" value="F:monooxygenase activity"/>
    <property type="evidence" value="ECO:0007669"/>
    <property type="project" value="UniProtKB-KW"/>
</dbReference>
<dbReference type="Proteomes" id="UP001358417">
    <property type="component" value="Unassembled WGS sequence"/>
</dbReference>
<dbReference type="InterPro" id="IPR002401">
    <property type="entry name" value="Cyt_P450_E_grp-I"/>
</dbReference>
<accession>A0AAV9NI41</accession>
<dbReference type="SUPFAM" id="SSF48264">
    <property type="entry name" value="Cytochrome P450"/>
    <property type="match status" value="1"/>
</dbReference>
<dbReference type="InterPro" id="IPR001128">
    <property type="entry name" value="Cyt_P450"/>
</dbReference>
<dbReference type="InterPro" id="IPR017972">
    <property type="entry name" value="Cyt_P450_CS"/>
</dbReference>
<keyword evidence="4 8" id="KW-0560">Oxidoreductase</keyword>
<comment type="cofactor">
    <cofactor evidence="1 7">
        <name>heme</name>
        <dbReference type="ChEBI" id="CHEBI:30413"/>
    </cofactor>
</comment>
<evidence type="ECO:0000313" key="11">
    <source>
        <dbReference type="Proteomes" id="UP001358417"/>
    </source>
</evidence>
<dbReference type="PANTHER" id="PTHR24305:SF188">
    <property type="entry name" value="P450, PUTATIVE (EUROFUNG)-RELATED"/>
    <property type="match status" value="1"/>
</dbReference>
<dbReference type="CDD" id="cd11060">
    <property type="entry name" value="CYP57A1-like"/>
    <property type="match status" value="1"/>
</dbReference>
<reference evidence="10 11" key="1">
    <citation type="submission" date="2023-08" db="EMBL/GenBank/DDBJ databases">
        <title>Black Yeasts Isolated from many extreme environments.</title>
        <authorList>
            <person name="Coleine C."/>
            <person name="Stajich J.E."/>
            <person name="Selbmann L."/>
        </authorList>
    </citation>
    <scope>NUCLEOTIDE SEQUENCE [LARGE SCALE GENOMIC DNA]</scope>
    <source>
        <strain evidence="10 11">CCFEE 5792</strain>
    </source>
</reference>
<evidence type="ECO:0000256" key="3">
    <source>
        <dbReference type="ARBA" id="ARBA00022723"/>
    </source>
</evidence>
<dbReference type="Gene3D" id="1.10.630.10">
    <property type="entry name" value="Cytochrome P450"/>
    <property type="match status" value="1"/>
</dbReference>
<comment type="similarity">
    <text evidence="2 8">Belongs to the cytochrome P450 family.</text>
</comment>
<keyword evidence="5 7" id="KW-0408">Iron</keyword>
<feature type="compositionally biased region" description="Basic and acidic residues" evidence="9">
    <location>
        <begin position="254"/>
        <end position="272"/>
    </location>
</feature>
<dbReference type="PRINTS" id="PR00385">
    <property type="entry name" value="P450"/>
</dbReference>
<dbReference type="GO" id="GO:0020037">
    <property type="term" value="F:heme binding"/>
    <property type="evidence" value="ECO:0007669"/>
    <property type="project" value="InterPro"/>
</dbReference>
<evidence type="ECO:0000256" key="2">
    <source>
        <dbReference type="ARBA" id="ARBA00010617"/>
    </source>
</evidence>
<evidence type="ECO:0000256" key="1">
    <source>
        <dbReference type="ARBA" id="ARBA00001971"/>
    </source>
</evidence>
<feature type="binding site" description="axial binding residue" evidence="7">
    <location>
        <position position="458"/>
    </location>
    <ligand>
        <name>heme</name>
        <dbReference type="ChEBI" id="CHEBI:30413"/>
    </ligand>
    <ligandPart>
        <name>Fe</name>
        <dbReference type="ChEBI" id="CHEBI:18248"/>
    </ligandPart>
</feature>
<gene>
    <name evidence="10" type="ORF">LTR84_013021</name>
</gene>
<evidence type="ECO:0000256" key="4">
    <source>
        <dbReference type="ARBA" id="ARBA00023002"/>
    </source>
</evidence>
<dbReference type="InterPro" id="IPR036396">
    <property type="entry name" value="Cyt_P450_sf"/>
</dbReference>
<keyword evidence="6 8" id="KW-0503">Monooxygenase</keyword>
<dbReference type="GO" id="GO:0005506">
    <property type="term" value="F:iron ion binding"/>
    <property type="evidence" value="ECO:0007669"/>
    <property type="project" value="InterPro"/>
</dbReference>
<feature type="region of interest" description="Disordered" evidence="9">
    <location>
        <begin position="254"/>
        <end position="278"/>
    </location>
</feature>
<dbReference type="PRINTS" id="PR00463">
    <property type="entry name" value="EP450I"/>
</dbReference>
<sequence length="511" mass="58644">MPNSLTVLSIGLVLAAYLVYSIYCHLTSPLKSIPGPWIARFTRVWYFMHVRSGQFHHKNIELHAKYGPIVRVAPNMYSISEPDKAVYGIGSKFAKSDWYEGWKHPSPDRWTLFPDRDMKRHAETRKRFQNLYSMSSLVSYETYVEECMDIFLKKMKSFSSSDKSVDMAHWFQCYAFDVMGDITYSERFGFLDNGEDVNGTLVALDNSMVYSTLVGIYAWAHPFLFAILEKLPGSGAAGRTFLMRFVQQKITERNHARTEVKKGEKQQTRGDDESAPQDFLDKLSDAHERDPQRVTPYHIFMMGLSNIVAGSDTTAVSLSSCLYNLVKHPSTLAKLRKEIKEHQLRRETPSECLTFKESQSMPYLLAVIKEALRLHPATGLPLWRVVPEGGAYIAGHQFPAGSVVGLNSWVAHYNPSVFGADVNVFRPERWLEVEKEKGEQYQKMEANYLPFGLGSRTCLGRHISTLEMCKLIPEFVHKFDFELDMMGDNWKTMNYWFVKPVGFQVWVKPKI</sequence>
<dbReference type="PROSITE" id="PS00086">
    <property type="entry name" value="CYTOCHROME_P450"/>
    <property type="match status" value="1"/>
</dbReference>
<dbReference type="Pfam" id="PF00067">
    <property type="entry name" value="p450"/>
    <property type="match status" value="1"/>
</dbReference>
<dbReference type="FunFam" id="1.10.630.10:FF:000050">
    <property type="entry name" value="Cytochrome P450 monooxygenase"/>
    <property type="match status" value="1"/>
</dbReference>
<keyword evidence="7 8" id="KW-0349">Heme</keyword>
<comment type="caution">
    <text evidence="10">The sequence shown here is derived from an EMBL/GenBank/DDBJ whole genome shotgun (WGS) entry which is preliminary data.</text>
</comment>
<dbReference type="RefSeq" id="XP_064707702.1">
    <property type="nucleotide sequence ID" value="XM_064856526.1"/>
</dbReference>
<proteinExistence type="inferred from homology"/>
<dbReference type="GeneID" id="89981157"/>
<evidence type="ECO:0000256" key="9">
    <source>
        <dbReference type="SAM" id="MobiDB-lite"/>
    </source>
</evidence>
<evidence type="ECO:0000256" key="7">
    <source>
        <dbReference type="PIRSR" id="PIRSR602401-1"/>
    </source>
</evidence>
<evidence type="ECO:0000256" key="8">
    <source>
        <dbReference type="RuleBase" id="RU000461"/>
    </source>
</evidence>
<protein>
    <recommendedName>
        <fullName evidence="12">Cytochrome P450 oxidoreductase</fullName>
    </recommendedName>
</protein>
<organism evidence="10 11">
    <name type="scientific">Exophiala bonariae</name>
    <dbReference type="NCBI Taxonomy" id="1690606"/>
    <lineage>
        <taxon>Eukaryota</taxon>
        <taxon>Fungi</taxon>
        <taxon>Dikarya</taxon>
        <taxon>Ascomycota</taxon>
        <taxon>Pezizomycotina</taxon>
        <taxon>Eurotiomycetes</taxon>
        <taxon>Chaetothyriomycetidae</taxon>
        <taxon>Chaetothyriales</taxon>
        <taxon>Herpotrichiellaceae</taxon>
        <taxon>Exophiala</taxon>
    </lineage>
</organism>
<evidence type="ECO:0000256" key="6">
    <source>
        <dbReference type="ARBA" id="ARBA00023033"/>
    </source>
</evidence>
<dbReference type="AlphaFoldDB" id="A0AAV9NI41"/>
<dbReference type="InterPro" id="IPR050121">
    <property type="entry name" value="Cytochrome_P450_monoxygenase"/>
</dbReference>
<dbReference type="EMBL" id="JAVRRD010000009">
    <property type="protein sequence ID" value="KAK5055271.1"/>
    <property type="molecule type" value="Genomic_DNA"/>
</dbReference>
<dbReference type="PANTHER" id="PTHR24305">
    <property type="entry name" value="CYTOCHROME P450"/>
    <property type="match status" value="1"/>
</dbReference>
<name>A0AAV9NI41_9EURO</name>
<keyword evidence="3 7" id="KW-0479">Metal-binding</keyword>
<evidence type="ECO:0000256" key="5">
    <source>
        <dbReference type="ARBA" id="ARBA00023004"/>
    </source>
</evidence>
<evidence type="ECO:0000313" key="10">
    <source>
        <dbReference type="EMBL" id="KAK5055271.1"/>
    </source>
</evidence>
<keyword evidence="11" id="KW-1185">Reference proteome</keyword>